<name>S0NGV8_9ENTE</name>
<organism evidence="4 5">
    <name type="scientific">Enterococcus saccharolyticus subsp. saccharolyticus ATCC 43076</name>
    <dbReference type="NCBI Taxonomy" id="1139996"/>
    <lineage>
        <taxon>Bacteria</taxon>
        <taxon>Bacillati</taxon>
        <taxon>Bacillota</taxon>
        <taxon>Bacilli</taxon>
        <taxon>Lactobacillales</taxon>
        <taxon>Enterococcaceae</taxon>
        <taxon>Enterococcus</taxon>
    </lineage>
</organism>
<evidence type="ECO:0000313" key="5">
    <source>
        <dbReference type="Proteomes" id="UP000014136"/>
    </source>
</evidence>
<evidence type="ECO:0000313" key="4">
    <source>
        <dbReference type="EMBL" id="EOT29918.1"/>
    </source>
</evidence>
<reference evidence="4 5" key="1">
    <citation type="submission" date="2013-03" db="EMBL/GenBank/DDBJ databases">
        <title>The Genome Sequence of Enterococcus saccharolyticus ATCC_43076 (Illumina only assembly).</title>
        <authorList>
            <consortium name="The Broad Institute Genomics Platform"/>
            <consortium name="The Broad Institute Genome Sequencing Center for Infectious Disease"/>
            <person name="Earl A."/>
            <person name="Russ C."/>
            <person name="Gilmore M."/>
            <person name="Surin D."/>
            <person name="Walker B."/>
            <person name="Young S."/>
            <person name="Zeng Q."/>
            <person name="Gargeya S."/>
            <person name="Fitzgerald M."/>
            <person name="Haas B."/>
            <person name="Abouelleil A."/>
            <person name="Allen A.W."/>
            <person name="Alvarado L."/>
            <person name="Arachchi H.M."/>
            <person name="Berlin A.M."/>
            <person name="Chapman S.B."/>
            <person name="Gainer-Dewar J."/>
            <person name="Goldberg J."/>
            <person name="Griggs A."/>
            <person name="Gujja S."/>
            <person name="Hansen M."/>
            <person name="Howarth C."/>
            <person name="Imamovic A."/>
            <person name="Ireland A."/>
            <person name="Larimer J."/>
            <person name="McCowan C."/>
            <person name="Murphy C."/>
            <person name="Pearson M."/>
            <person name="Poon T.W."/>
            <person name="Priest M."/>
            <person name="Roberts A."/>
            <person name="Saif S."/>
            <person name="Shea T."/>
            <person name="Sisk P."/>
            <person name="Sykes S."/>
            <person name="Wortman J."/>
            <person name="Nusbaum C."/>
            <person name="Birren B."/>
        </authorList>
    </citation>
    <scope>NUCLEOTIDE SEQUENCE [LARGE SCALE GENOMIC DNA]</scope>
    <source>
        <strain evidence="4 5">ATCC 43076</strain>
    </source>
</reference>
<feature type="chain" id="PRO_5038892545" description="DUF1541 domain-containing protein" evidence="2">
    <location>
        <begin position="26"/>
        <end position="200"/>
    </location>
</feature>
<evidence type="ECO:0000256" key="1">
    <source>
        <dbReference type="SAM" id="MobiDB-lite"/>
    </source>
</evidence>
<dbReference type="HOGENOM" id="CLU_105728_0_0_9"/>
<feature type="domain" description="DUF1541" evidence="3">
    <location>
        <begin position="79"/>
        <end position="130"/>
    </location>
</feature>
<comment type="caution">
    <text evidence="4">The sequence shown here is derived from an EMBL/GenBank/DDBJ whole genome shotgun (WGS) entry which is preliminary data.</text>
</comment>
<dbReference type="InterPro" id="IPR011438">
    <property type="entry name" value="DUF1541"/>
</dbReference>
<evidence type="ECO:0000259" key="3">
    <source>
        <dbReference type="Pfam" id="PF07563"/>
    </source>
</evidence>
<dbReference type="eggNOG" id="COG1388">
    <property type="taxonomic scope" value="Bacteria"/>
</dbReference>
<dbReference type="PATRIC" id="fig|1139996.3.peg.601"/>
<feature type="compositionally biased region" description="Low complexity" evidence="1">
    <location>
        <begin position="34"/>
        <end position="52"/>
    </location>
</feature>
<feature type="domain" description="DUF1541" evidence="3">
    <location>
        <begin position="143"/>
        <end position="193"/>
    </location>
</feature>
<sequence length="200" mass="21420">MKKRVFVTIGLGALFILGACSSTTTQDTSHETHVTSSEVATTTESSETSVSSDEMMHEHHESGEIPAGMKDAENPKYPVGTQVTLTATHMPGMENGQATVVGAYDTTIYAVSYTPTDGGAEVKNHKWVVQEELQDPNQEVAAGDTVVLEADHMTGMKGATATVDEAIQGTVYVVDYEPADGGEMVMNHMWVTEDEMTATE</sequence>
<dbReference type="Proteomes" id="UP000014136">
    <property type="component" value="Unassembled WGS sequence"/>
</dbReference>
<proteinExistence type="predicted"/>
<dbReference type="EMBL" id="AHYT01000002">
    <property type="protein sequence ID" value="EOT29918.1"/>
    <property type="molecule type" value="Genomic_DNA"/>
</dbReference>
<dbReference type="OrthoDB" id="1701949at2"/>
<dbReference type="Gene3D" id="2.30.30.1210">
    <property type="entry name" value="Domain of unknown function DUF1541"/>
    <property type="match status" value="1"/>
</dbReference>
<gene>
    <name evidence="4" type="ORF">OMQ_00610</name>
</gene>
<dbReference type="AlphaFoldDB" id="S0NGV8"/>
<feature type="region of interest" description="Disordered" evidence="1">
    <location>
        <begin position="25"/>
        <end position="73"/>
    </location>
</feature>
<dbReference type="Pfam" id="PF07563">
    <property type="entry name" value="DUF1541"/>
    <property type="match status" value="2"/>
</dbReference>
<feature type="signal peptide" evidence="2">
    <location>
        <begin position="1"/>
        <end position="25"/>
    </location>
</feature>
<dbReference type="PROSITE" id="PS51257">
    <property type="entry name" value="PROKAR_LIPOPROTEIN"/>
    <property type="match status" value="1"/>
</dbReference>
<keyword evidence="2" id="KW-0732">Signal</keyword>
<dbReference type="STRING" id="41997.RV16_GL001813"/>
<evidence type="ECO:0000256" key="2">
    <source>
        <dbReference type="SAM" id="SignalP"/>
    </source>
</evidence>
<feature type="compositionally biased region" description="Basic and acidic residues" evidence="1">
    <location>
        <begin position="54"/>
        <end position="63"/>
    </location>
</feature>
<protein>
    <recommendedName>
        <fullName evidence="3">DUF1541 domain-containing protein</fullName>
    </recommendedName>
</protein>
<keyword evidence="5" id="KW-1185">Reference proteome</keyword>
<dbReference type="RefSeq" id="WP_016174416.1">
    <property type="nucleotide sequence ID" value="NZ_KE136389.1"/>
</dbReference>
<accession>S0NGV8</accession>